<name>A0A166LWD1_9AGAM</name>
<organism evidence="1 2">
    <name type="scientific">Athelia psychrophila</name>
    <dbReference type="NCBI Taxonomy" id="1759441"/>
    <lineage>
        <taxon>Eukaryota</taxon>
        <taxon>Fungi</taxon>
        <taxon>Dikarya</taxon>
        <taxon>Basidiomycota</taxon>
        <taxon>Agaricomycotina</taxon>
        <taxon>Agaricomycetes</taxon>
        <taxon>Agaricomycetidae</taxon>
        <taxon>Atheliales</taxon>
        <taxon>Atheliaceae</taxon>
        <taxon>Athelia</taxon>
    </lineage>
</organism>
<proteinExistence type="predicted"/>
<accession>A0A166LWD1</accession>
<gene>
    <name evidence="1" type="ORF">FIBSPDRAFT_461821</name>
</gene>
<protein>
    <submittedName>
        <fullName evidence="1">Uncharacterized protein</fullName>
    </submittedName>
</protein>
<dbReference type="EMBL" id="KV417533">
    <property type="protein sequence ID" value="KZP23384.1"/>
    <property type="molecule type" value="Genomic_DNA"/>
</dbReference>
<reference evidence="1 2" key="1">
    <citation type="journal article" date="2016" name="Mol. Biol. Evol.">
        <title>Comparative Genomics of Early-Diverging Mushroom-Forming Fungi Provides Insights into the Origins of Lignocellulose Decay Capabilities.</title>
        <authorList>
            <person name="Nagy L.G."/>
            <person name="Riley R."/>
            <person name="Tritt A."/>
            <person name="Adam C."/>
            <person name="Daum C."/>
            <person name="Floudas D."/>
            <person name="Sun H."/>
            <person name="Yadav J.S."/>
            <person name="Pangilinan J."/>
            <person name="Larsson K.H."/>
            <person name="Matsuura K."/>
            <person name="Barry K."/>
            <person name="Labutti K."/>
            <person name="Kuo R."/>
            <person name="Ohm R.A."/>
            <person name="Bhattacharya S.S."/>
            <person name="Shirouzu T."/>
            <person name="Yoshinaga Y."/>
            <person name="Martin F.M."/>
            <person name="Grigoriev I.V."/>
            <person name="Hibbett D.S."/>
        </authorList>
    </citation>
    <scope>NUCLEOTIDE SEQUENCE [LARGE SCALE GENOMIC DNA]</scope>
    <source>
        <strain evidence="1 2">CBS 109695</strain>
    </source>
</reference>
<sequence>MKLIQVTSWATVTLRFVSPPRSIEHILQLSNAPLRKQLVNLLRGNINHRELSCIGYQAVCESESLGSESILEHLQHLHSERREIRPARFICQFT</sequence>
<evidence type="ECO:0000313" key="2">
    <source>
        <dbReference type="Proteomes" id="UP000076532"/>
    </source>
</evidence>
<evidence type="ECO:0000313" key="1">
    <source>
        <dbReference type="EMBL" id="KZP23384.1"/>
    </source>
</evidence>
<keyword evidence="2" id="KW-1185">Reference proteome</keyword>
<dbReference type="AlphaFoldDB" id="A0A166LWD1"/>
<dbReference type="Proteomes" id="UP000076532">
    <property type="component" value="Unassembled WGS sequence"/>
</dbReference>